<comment type="caution">
    <text evidence="2">The sequence shown here is derived from an EMBL/GenBank/DDBJ whole genome shotgun (WGS) entry which is preliminary data.</text>
</comment>
<dbReference type="GO" id="GO:0032259">
    <property type="term" value="P:methylation"/>
    <property type="evidence" value="ECO:0007669"/>
    <property type="project" value="UniProtKB-KW"/>
</dbReference>
<feature type="domain" description="Methyltransferase type 11" evidence="1">
    <location>
        <begin position="138"/>
        <end position="211"/>
    </location>
</feature>
<dbReference type="SUPFAM" id="SSF53335">
    <property type="entry name" value="S-adenosyl-L-methionine-dependent methyltransferases"/>
    <property type="match status" value="1"/>
</dbReference>
<dbReference type="InterPro" id="IPR029063">
    <property type="entry name" value="SAM-dependent_MTases_sf"/>
</dbReference>
<evidence type="ECO:0000313" key="2">
    <source>
        <dbReference type="EMBL" id="MCF7560329.1"/>
    </source>
</evidence>
<dbReference type="EMBL" id="JAKKDV010000002">
    <property type="protein sequence ID" value="MCF7560329.1"/>
    <property type="molecule type" value="Genomic_DNA"/>
</dbReference>
<dbReference type="GO" id="GO:0008168">
    <property type="term" value="F:methyltransferase activity"/>
    <property type="evidence" value="ECO:0007669"/>
    <property type="project" value="UniProtKB-KW"/>
</dbReference>
<reference evidence="2 3" key="1">
    <citation type="submission" date="2022-01" db="EMBL/GenBank/DDBJ databases">
        <title>Draft genome sequence of Sabulilitoribacter multivorans KCTC 32326.</title>
        <authorList>
            <person name="Oh J.-S."/>
        </authorList>
    </citation>
    <scope>NUCLEOTIDE SEQUENCE [LARGE SCALE GENOMIC DNA]</scope>
    <source>
        <strain evidence="2 3">M-M16</strain>
    </source>
</reference>
<evidence type="ECO:0000259" key="1">
    <source>
        <dbReference type="Pfam" id="PF08241"/>
    </source>
</evidence>
<organism evidence="2 3">
    <name type="scientific">Flaviramulus multivorans</name>
    <dbReference type="NCBI Taxonomy" id="1304750"/>
    <lineage>
        <taxon>Bacteria</taxon>
        <taxon>Pseudomonadati</taxon>
        <taxon>Bacteroidota</taxon>
        <taxon>Flavobacteriia</taxon>
        <taxon>Flavobacteriales</taxon>
        <taxon>Flavobacteriaceae</taxon>
        <taxon>Flaviramulus</taxon>
    </lineage>
</organism>
<name>A0ABS9IHU0_9FLAO</name>
<keyword evidence="2" id="KW-0489">Methyltransferase</keyword>
<dbReference type="Proteomes" id="UP001200022">
    <property type="component" value="Unassembled WGS sequence"/>
</dbReference>
<keyword evidence="3" id="KW-1185">Reference proteome</keyword>
<dbReference type="RefSeq" id="WP_237231008.1">
    <property type="nucleotide sequence ID" value="NZ_JAKKDV010000002.1"/>
</dbReference>
<protein>
    <submittedName>
        <fullName evidence="2">Class I SAM-dependent methyltransferase</fullName>
    </submittedName>
</protein>
<keyword evidence="2" id="KW-0808">Transferase</keyword>
<proteinExistence type="predicted"/>
<sequence>MEFEEMIKTFKNIIKRNFLKNPNIKKSDSIKKYLKNGRIPWSKGYHQYKEEFITAAINNHELLEQIKSKSSLNDYGYRLDERVIEYPWIFSKINTENQKILDAGSTFNFNFIINHLSIKSKDLTIFTFAPEANNFCDKKVSYVYGDLRILPFKDELFDVVVSQSTIEHIDMDNSIYGYDITHNKDSSRKSYEYLKAVQEMIRVLKSNGNLLLTFPFGKFENHGFFQQFDSQMLERIIKLLEPFGTYDETFFQYKNDSWNFSNKEDLKDVVSHNPHTGKGKLDDGAAHCRSIVCLHFIKN</sequence>
<gene>
    <name evidence="2" type="ORF">L3X39_06720</name>
</gene>
<evidence type="ECO:0000313" key="3">
    <source>
        <dbReference type="Proteomes" id="UP001200022"/>
    </source>
</evidence>
<accession>A0ABS9IHU0</accession>
<dbReference type="Gene3D" id="3.40.50.150">
    <property type="entry name" value="Vaccinia Virus protein VP39"/>
    <property type="match status" value="1"/>
</dbReference>
<dbReference type="Pfam" id="PF08241">
    <property type="entry name" value="Methyltransf_11"/>
    <property type="match status" value="1"/>
</dbReference>
<dbReference type="InterPro" id="IPR013216">
    <property type="entry name" value="Methyltransf_11"/>
</dbReference>